<keyword evidence="10" id="KW-1133">Transmembrane helix</keyword>
<evidence type="ECO:0000256" key="8">
    <source>
        <dbReference type="ARBA" id="ARBA00022777"/>
    </source>
</evidence>
<dbReference type="GO" id="GO:0000155">
    <property type="term" value="F:phosphorelay sensor kinase activity"/>
    <property type="evidence" value="ECO:0007669"/>
    <property type="project" value="InterPro"/>
</dbReference>
<keyword evidence="10" id="KW-0472">Membrane</keyword>
<dbReference type="GO" id="GO:0005886">
    <property type="term" value="C:plasma membrane"/>
    <property type="evidence" value="ECO:0007669"/>
    <property type="project" value="TreeGrafter"/>
</dbReference>
<comment type="caution">
    <text evidence="13">The sequence shown here is derived from an EMBL/GenBank/DDBJ whole genome shotgun (WGS) entry which is preliminary data.</text>
</comment>
<dbReference type="AlphaFoldDB" id="A0A4R6PKH8"/>
<dbReference type="CDD" id="cd00082">
    <property type="entry name" value="HisKA"/>
    <property type="match status" value="1"/>
</dbReference>
<dbReference type="Pfam" id="PF00512">
    <property type="entry name" value="HisKA"/>
    <property type="match status" value="1"/>
</dbReference>
<dbReference type="InterPro" id="IPR036890">
    <property type="entry name" value="HATPase_C_sf"/>
</dbReference>
<evidence type="ECO:0000259" key="12">
    <source>
        <dbReference type="PROSITE" id="PS50109"/>
    </source>
</evidence>
<dbReference type="EC" id="2.7.13.3" evidence="3"/>
<keyword evidence="4" id="KW-0597">Phosphoprotein</keyword>
<evidence type="ECO:0000256" key="11">
    <source>
        <dbReference type="ARBA" id="ARBA00023012"/>
    </source>
</evidence>
<comment type="subcellular location">
    <subcellularLocation>
        <location evidence="2">Membrane</location>
        <topology evidence="2">Multi-pass membrane protein</topology>
    </subcellularLocation>
</comment>
<name>A0A4R6PKH8_9GAMM</name>
<dbReference type="InterPro" id="IPR005467">
    <property type="entry name" value="His_kinase_dom"/>
</dbReference>
<evidence type="ECO:0000256" key="10">
    <source>
        <dbReference type="ARBA" id="ARBA00022989"/>
    </source>
</evidence>
<dbReference type="RefSeq" id="WP_243734493.1">
    <property type="nucleotide sequence ID" value="NZ_SNXI01000005.1"/>
</dbReference>
<dbReference type="PROSITE" id="PS50109">
    <property type="entry name" value="HIS_KIN"/>
    <property type="match status" value="1"/>
</dbReference>
<evidence type="ECO:0000313" key="14">
    <source>
        <dbReference type="Proteomes" id="UP000295531"/>
    </source>
</evidence>
<accession>A0A4R6PKH8</accession>
<dbReference type="SMART" id="SM00388">
    <property type="entry name" value="HisKA"/>
    <property type="match status" value="1"/>
</dbReference>
<dbReference type="Gene3D" id="1.10.287.130">
    <property type="match status" value="1"/>
</dbReference>
<comment type="catalytic activity">
    <reaction evidence="1">
        <text>ATP + protein L-histidine = ADP + protein N-phospho-L-histidine.</text>
        <dbReference type="EC" id="2.7.13.3"/>
    </reaction>
</comment>
<organism evidence="13 14">
    <name type="scientific">Idiomarina aquatica</name>
    <dbReference type="NCBI Taxonomy" id="1327752"/>
    <lineage>
        <taxon>Bacteria</taxon>
        <taxon>Pseudomonadati</taxon>
        <taxon>Pseudomonadota</taxon>
        <taxon>Gammaproteobacteria</taxon>
        <taxon>Alteromonadales</taxon>
        <taxon>Idiomarinaceae</taxon>
        <taxon>Idiomarina</taxon>
    </lineage>
</organism>
<evidence type="ECO:0000256" key="2">
    <source>
        <dbReference type="ARBA" id="ARBA00004141"/>
    </source>
</evidence>
<dbReference type="SMART" id="SM00387">
    <property type="entry name" value="HATPase_c"/>
    <property type="match status" value="1"/>
</dbReference>
<gene>
    <name evidence="13" type="ORF">DEU29_105158</name>
</gene>
<keyword evidence="11" id="KW-0902">Two-component regulatory system</keyword>
<dbReference type="InterPro" id="IPR003594">
    <property type="entry name" value="HATPase_dom"/>
</dbReference>
<keyword evidence="6" id="KW-0812">Transmembrane</keyword>
<evidence type="ECO:0000256" key="3">
    <source>
        <dbReference type="ARBA" id="ARBA00012438"/>
    </source>
</evidence>
<evidence type="ECO:0000256" key="7">
    <source>
        <dbReference type="ARBA" id="ARBA00022741"/>
    </source>
</evidence>
<reference evidence="13 14" key="1">
    <citation type="submission" date="2019-03" db="EMBL/GenBank/DDBJ databases">
        <title>Freshwater and sediment microbial communities from various areas in North America, analyzing microbe dynamics in response to fracking.</title>
        <authorList>
            <person name="Lamendella R."/>
        </authorList>
    </citation>
    <scope>NUCLEOTIDE SEQUENCE [LARGE SCALE GENOMIC DNA]</scope>
    <source>
        <strain evidence="13 14">18_TX</strain>
    </source>
</reference>
<evidence type="ECO:0000256" key="5">
    <source>
        <dbReference type="ARBA" id="ARBA00022679"/>
    </source>
</evidence>
<dbReference type="InterPro" id="IPR050428">
    <property type="entry name" value="TCS_sensor_his_kinase"/>
</dbReference>
<dbReference type="Proteomes" id="UP000295531">
    <property type="component" value="Unassembled WGS sequence"/>
</dbReference>
<dbReference type="InterPro" id="IPR036097">
    <property type="entry name" value="HisK_dim/P_sf"/>
</dbReference>
<dbReference type="SUPFAM" id="SSF47384">
    <property type="entry name" value="Homodimeric domain of signal transducing histidine kinase"/>
    <property type="match status" value="1"/>
</dbReference>
<dbReference type="InterPro" id="IPR003661">
    <property type="entry name" value="HisK_dim/P_dom"/>
</dbReference>
<evidence type="ECO:0000313" key="13">
    <source>
        <dbReference type="EMBL" id="TDP38306.1"/>
    </source>
</evidence>
<dbReference type="GO" id="GO:0005524">
    <property type="term" value="F:ATP binding"/>
    <property type="evidence" value="ECO:0007669"/>
    <property type="project" value="UniProtKB-KW"/>
</dbReference>
<feature type="domain" description="Histidine kinase" evidence="12">
    <location>
        <begin position="243"/>
        <end position="431"/>
    </location>
</feature>
<evidence type="ECO:0000256" key="6">
    <source>
        <dbReference type="ARBA" id="ARBA00022692"/>
    </source>
</evidence>
<keyword evidence="9" id="KW-0067">ATP-binding</keyword>
<dbReference type="PANTHER" id="PTHR45436">
    <property type="entry name" value="SENSOR HISTIDINE KINASE YKOH"/>
    <property type="match status" value="1"/>
</dbReference>
<evidence type="ECO:0000256" key="9">
    <source>
        <dbReference type="ARBA" id="ARBA00022840"/>
    </source>
</evidence>
<evidence type="ECO:0000256" key="4">
    <source>
        <dbReference type="ARBA" id="ARBA00022553"/>
    </source>
</evidence>
<keyword evidence="14" id="KW-1185">Reference proteome</keyword>
<dbReference type="PANTHER" id="PTHR45436:SF14">
    <property type="entry name" value="SENSOR PROTEIN QSEC"/>
    <property type="match status" value="1"/>
</dbReference>
<dbReference type="Gene3D" id="3.30.565.10">
    <property type="entry name" value="Histidine kinase-like ATPase, C-terminal domain"/>
    <property type="match status" value="1"/>
</dbReference>
<dbReference type="Pfam" id="PF02518">
    <property type="entry name" value="HATPase_c"/>
    <property type="match status" value="1"/>
</dbReference>
<proteinExistence type="predicted"/>
<evidence type="ECO:0000256" key="1">
    <source>
        <dbReference type="ARBA" id="ARBA00000085"/>
    </source>
</evidence>
<dbReference type="EMBL" id="SNXI01000005">
    <property type="protein sequence ID" value="TDP38306.1"/>
    <property type="molecule type" value="Genomic_DNA"/>
</dbReference>
<dbReference type="SUPFAM" id="SSF55874">
    <property type="entry name" value="ATPase domain of HSP90 chaperone/DNA topoisomerase II/histidine kinase"/>
    <property type="match status" value="1"/>
</dbReference>
<keyword evidence="8 13" id="KW-0418">Kinase</keyword>
<protein>
    <recommendedName>
        <fullName evidence="3">histidine kinase</fullName>
        <ecNumber evidence="3">2.7.13.3</ecNumber>
    </recommendedName>
</protein>
<keyword evidence="7" id="KW-0547">Nucleotide-binding</keyword>
<keyword evidence="5" id="KW-0808">Transferase</keyword>
<sequence length="458" mass="52375">MWLTSRVKTKLNSIRRRILVAVSAVYLLSATVSARWIYAEISHEVDELFDAEMVQQAKTLLALLPSDGASVARDITISRINAHSYEDKLSYRIETINGKRIMQTEGSLDPSVIPFKEGFSVKTVDSELWHSFGLSSPARDYRILLLQQDEFRSEIRGDLTTDMVVPILTLLPLMLWLGWWTINQNFASFRRLAEALRRKRSDDYRPFVESNDTEEVSLVKGALNHYLTRIEQTFLREKQFSADAAHELRTPLAGLKAQLQNQWQKASTQQQKEELESLLASTDRLVSLVESLLLLSKTELPPQHWKQVNAAAILRQVISDYYQWADLRRLVMDVNLPDTVLWRSEERYLTMLFSNLVDNAIKYAAPQSSIDINCDGSLFTIRNRIEKSHHVDAKRLTERFYRGGQLREEGAGLGLSIVSNLAKQLGLKLTLALEDDWFVAKVEVDQASVEKPVISRQP</sequence>